<organism evidence="1 2">
    <name type="scientific">Ancylobacter polymorphus</name>
    <dbReference type="NCBI Taxonomy" id="223390"/>
    <lineage>
        <taxon>Bacteria</taxon>
        <taxon>Pseudomonadati</taxon>
        <taxon>Pseudomonadota</taxon>
        <taxon>Alphaproteobacteria</taxon>
        <taxon>Hyphomicrobiales</taxon>
        <taxon>Xanthobacteraceae</taxon>
        <taxon>Ancylobacter</taxon>
    </lineage>
</organism>
<proteinExistence type="predicted"/>
<reference evidence="1" key="1">
    <citation type="submission" date="2021-09" db="EMBL/GenBank/DDBJ databases">
        <title>Network and meta-omics reveal the key degrader and cooperation patterns in an efficient 1,4-dioxane-degrading microbial community.</title>
        <authorList>
            <person name="Dai C."/>
        </authorList>
    </citation>
    <scope>NUCLEOTIDE SEQUENCE</scope>
    <source>
        <strain evidence="1">ZM13</strain>
    </source>
</reference>
<dbReference type="InterPro" id="IPR036091">
    <property type="entry name" value="Prodiol/glycerol_DeHase__sf_su"/>
</dbReference>
<name>A0A9E7A931_9HYPH</name>
<dbReference type="Gene3D" id="1.10.1510.20">
    <property type="entry name" value="Propanediol/glycerol dehydratase, small subunit"/>
    <property type="match status" value="1"/>
</dbReference>
<dbReference type="SUPFAM" id="SSF47148">
    <property type="entry name" value="Diol dehydratase, gamma subunit"/>
    <property type="match status" value="1"/>
</dbReference>
<accession>A0A9E7A931</accession>
<dbReference type="KEGG" id="apol:K9D25_04440"/>
<sequence length="143" mass="15539">MSAKPLSDLDLYPVAEKAPERVTTPTGKPLSALTLEAVLAGEVGNEDIAITPEALILQANIARAAGRATLAENFERAADLVRVPQDLILDTYELLRPGRARDAQQLLDRAVLLRRDYGATRVAALIEEAAAVYAKRGLFVKRY</sequence>
<dbReference type="Pfam" id="PF02287">
    <property type="entry name" value="Dehydratase_SU"/>
    <property type="match status" value="1"/>
</dbReference>
<dbReference type="InterPro" id="IPR003207">
    <property type="entry name" value="Ppandiol/glycerol_DeHydtase_su"/>
</dbReference>
<gene>
    <name evidence="1" type="ORF">K9D25_04440</name>
</gene>
<evidence type="ECO:0000313" key="1">
    <source>
        <dbReference type="EMBL" id="UOK71973.1"/>
    </source>
</evidence>
<evidence type="ECO:0000313" key="2">
    <source>
        <dbReference type="Proteomes" id="UP000831684"/>
    </source>
</evidence>
<dbReference type="RefSeq" id="WP_244379670.1">
    <property type="nucleotide sequence ID" value="NZ_CP083239.1"/>
</dbReference>
<dbReference type="Proteomes" id="UP000831684">
    <property type="component" value="Chromosome"/>
</dbReference>
<protein>
    <submittedName>
        <fullName evidence="1">Diol dehydratase small subunit</fullName>
    </submittedName>
</protein>
<dbReference type="AlphaFoldDB" id="A0A9E7A931"/>
<dbReference type="EMBL" id="CP083239">
    <property type="protein sequence ID" value="UOK71973.1"/>
    <property type="molecule type" value="Genomic_DNA"/>
</dbReference>